<dbReference type="SUPFAM" id="SSF48403">
    <property type="entry name" value="Ankyrin repeat"/>
    <property type="match status" value="1"/>
</dbReference>
<accession>A0A9P0E8Z7</accession>
<proteinExistence type="predicted"/>
<dbReference type="PROSITE" id="PS50088">
    <property type="entry name" value="ANK_REPEAT"/>
    <property type="match status" value="4"/>
</dbReference>
<reference evidence="4" key="1">
    <citation type="submission" date="2022-01" db="EMBL/GenBank/DDBJ databases">
        <authorList>
            <person name="King R."/>
        </authorList>
    </citation>
    <scope>NUCLEOTIDE SEQUENCE</scope>
</reference>
<dbReference type="AlphaFoldDB" id="A0A9P0E8Z7"/>
<protein>
    <recommendedName>
        <fullName evidence="3">Carboxylesterase type B domain-containing protein</fullName>
    </recommendedName>
</protein>
<dbReference type="PROSITE" id="PS00941">
    <property type="entry name" value="CARBOXYLESTERASE_B_2"/>
    <property type="match status" value="1"/>
</dbReference>
<feature type="repeat" description="ANK" evidence="2">
    <location>
        <begin position="288"/>
        <end position="320"/>
    </location>
</feature>
<dbReference type="InterPro" id="IPR019819">
    <property type="entry name" value="Carboxylesterase_B_CS"/>
</dbReference>
<sequence length="902" mass="101069">MTARGLSVNLCMGVAARLKAATQFSAQYCIYHQCIDTIELTTAQTLILSLFHCLLNGDFATIHTLLPIIPYLPQLRSSFIGVWLRDDYTFHQKDVAKVLSTLAKLVKEGNVMVPLPVIIAFSGLEEKYDVFSFLRKSGDTTAQHMLACLNPLVTRATQVGPEGFKNQETEARVYTESISTQTESQYKEVPMIGIAGNSAQSLIEEYLDSERMEDNINIPDIEGNLPIHRAAMDGRTDVVQALLQQGARPNDTNSFKMTPLQMAISSCRTDTIIFLLSHGASLQSKDIMGRTALHHAAHYGDPDVIRLLLSHRVNKEAKDAAGNRPLHFASKFGHTQAVRLLINAGANRQIIIARIVSTMVRICMLIALSVSVCCTGVELETKKGIIRGSEGTSRNGRSYRQYMAVPYARPPIDKLRFRNPQMHDGWEGVLDASKEPLPCIQKISFSTLKQNSTIGKEDCLYLNIYTPSEPENDEKLPVMVYIHGGGFRWGSPGSKNSEKFFMDEDIVLVTVQYRLGTLGFLSTEDSLIPGNFGLKDQAMALKWVKENIDEYGGNPDLIVAFGESAGGASVHYLLTSPLSRDIIKGGISQSGVLDAPWALSPPGRARKYAMHVADMVGCGKDPLLECFQSLPAEQLAATDAEFTTWDFDPVVVFQPVIEVKNNGAFMKEDPRTIEVTLPWVTGITNGEGNLKSAALINQDPSVLDYFIENIDKVLATILYIDPKTPMADQLLNMVKNRYFQNLTDKKHILKEHEKLFFDLYFAYPMKKALERHTGPKYAYFLSHRPEHSITDMFGPIKLNSSKACHGDDTTSLFDKSASFPSSKEKPEDKQFSERLVKMWVDFARSLKSSDQSFNKQWKPYLNNNFLHLKTYEFIMEQISLDYLLEFWSKAYSLIKHVEKDEL</sequence>
<evidence type="ECO:0000313" key="5">
    <source>
        <dbReference type="Proteomes" id="UP001152798"/>
    </source>
</evidence>
<dbReference type="OrthoDB" id="8174896at2759"/>
<feature type="repeat" description="ANK" evidence="2">
    <location>
        <begin position="321"/>
        <end position="347"/>
    </location>
</feature>
<dbReference type="Pfam" id="PF12796">
    <property type="entry name" value="Ank_2"/>
    <property type="match status" value="1"/>
</dbReference>
<dbReference type="InterPro" id="IPR002110">
    <property type="entry name" value="Ankyrin_rpt"/>
</dbReference>
<organism evidence="4 5">
    <name type="scientific">Nezara viridula</name>
    <name type="common">Southern green stink bug</name>
    <name type="synonym">Cimex viridulus</name>
    <dbReference type="NCBI Taxonomy" id="85310"/>
    <lineage>
        <taxon>Eukaryota</taxon>
        <taxon>Metazoa</taxon>
        <taxon>Ecdysozoa</taxon>
        <taxon>Arthropoda</taxon>
        <taxon>Hexapoda</taxon>
        <taxon>Insecta</taxon>
        <taxon>Pterygota</taxon>
        <taxon>Neoptera</taxon>
        <taxon>Paraneoptera</taxon>
        <taxon>Hemiptera</taxon>
        <taxon>Heteroptera</taxon>
        <taxon>Panheteroptera</taxon>
        <taxon>Pentatomomorpha</taxon>
        <taxon>Pentatomoidea</taxon>
        <taxon>Pentatomidae</taxon>
        <taxon>Pentatominae</taxon>
        <taxon>Nezara</taxon>
    </lineage>
</organism>
<dbReference type="InterPro" id="IPR036770">
    <property type="entry name" value="Ankyrin_rpt-contain_sf"/>
</dbReference>
<feature type="domain" description="Carboxylesterase type B" evidence="3">
    <location>
        <begin position="378"/>
        <end position="869"/>
    </location>
</feature>
<feature type="repeat" description="ANK" evidence="2">
    <location>
        <begin position="222"/>
        <end position="254"/>
    </location>
</feature>
<evidence type="ECO:0000256" key="1">
    <source>
        <dbReference type="ARBA" id="ARBA00023180"/>
    </source>
</evidence>
<dbReference type="InterPro" id="IPR050309">
    <property type="entry name" value="Type-B_Carboxylest/Lipase"/>
</dbReference>
<dbReference type="PROSITE" id="PS50297">
    <property type="entry name" value="ANK_REP_REGION"/>
    <property type="match status" value="3"/>
</dbReference>
<dbReference type="SMART" id="SM00248">
    <property type="entry name" value="ANK"/>
    <property type="match status" value="4"/>
</dbReference>
<name>A0A9P0E8Z7_NEZVI</name>
<dbReference type="Pfam" id="PF13637">
    <property type="entry name" value="Ank_4"/>
    <property type="match status" value="1"/>
</dbReference>
<evidence type="ECO:0000259" key="3">
    <source>
        <dbReference type="Pfam" id="PF00135"/>
    </source>
</evidence>
<dbReference type="Gene3D" id="3.40.50.1820">
    <property type="entry name" value="alpha/beta hydrolase"/>
    <property type="match status" value="1"/>
</dbReference>
<dbReference type="Proteomes" id="UP001152798">
    <property type="component" value="Chromosome 1"/>
</dbReference>
<dbReference type="InterPro" id="IPR029058">
    <property type="entry name" value="AB_hydrolase_fold"/>
</dbReference>
<keyword evidence="5" id="KW-1185">Reference proteome</keyword>
<dbReference type="EMBL" id="OV725077">
    <property type="protein sequence ID" value="CAH1392170.1"/>
    <property type="molecule type" value="Genomic_DNA"/>
</dbReference>
<dbReference type="Pfam" id="PF00135">
    <property type="entry name" value="COesterase"/>
    <property type="match status" value="1"/>
</dbReference>
<dbReference type="Gene3D" id="1.25.40.20">
    <property type="entry name" value="Ankyrin repeat-containing domain"/>
    <property type="match status" value="2"/>
</dbReference>
<evidence type="ECO:0000313" key="4">
    <source>
        <dbReference type="EMBL" id="CAH1392170.1"/>
    </source>
</evidence>
<keyword evidence="1" id="KW-0325">Glycoprotein</keyword>
<dbReference type="PANTHER" id="PTHR11559">
    <property type="entry name" value="CARBOXYLESTERASE"/>
    <property type="match status" value="1"/>
</dbReference>
<feature type="repeat" description="ANK" evidence="2">
    <location>
        <begin position="255"/>
        <end position="287"/>
    </location>
</feature>
<dbReference type="InterPro" id="IPR002018">
    <property type="entry name" value="CarbesteraseB"/>
</dbReference>
<keyword evidence="2" id="KW-0040">ANK repeat</keyword>
<gene>
    <name evidence="4" type="ORF">NEZAVI_LOCUS3037</name>
</gene>
<dbReference type="SUPFAM" id="SSF53474">
    <property type="entry name" value="alpha/beta-Hydrolases"/>
    <property type="match status" value="1"/>
</dbReference>
<evidence type="ECO:0000256" key="2">
    <source>
        <dbReference type="PROSITE-ProRule" id="PRU00023"/>
    </source>
</evidence>